<organism evidence="2 3">
    <name type="scientific">Glycomyces mayteni</name>
    <dbReference type="NCBI Taxonomy" id="543887"/>
    <lineage>
        <taxon>Bacteria</taxon>
        <taxon>Bacillati</taxon>
        <taxon>Actinomycetota</taxon>
        <taxon>Actinomycetes</taxon>
        <taxon>Glycomycetales</taxon>
        <taxon>Glycomycetaceae</taxon>
        <taxon>Glycomyces</taxon>
    </lineage>
</organism>
<feature type="compositionally biased region" description="Polar residues" evidence="1">
    <location>
        <begin position="70"/>
        <end position="91"/>
    </location>
</feature>
<dbReference type="EMBL" id="JBHSYS010000002">
    <property type="protein sequence ID" value="MFC6956970.1"/>
    <property type="molecule type" value="Genomic_DNA"/>
</dbReference>
<evidence type="ECO:0000313" key="3">
    <source>
        <dbReference type="Proteomes" id="UP001596470"/>
    </source>
</evidence>
<comment type="caution">
    <text evidence="2">The sequence shown here is derived from an EMBL/GenBank/DDBJ whole genome shotgun (WGS) entry which is preliminary data.</text>
</comment>
<keyword evidence="3" id="KW-1185">Reference proteome</keyword>
<name>A0ABW2D3T6_9ACTN</name>
<accession>A0ABW2D3T6</accession>
<protein>
    <submittedName>
        <fullName evidence="2">Uncharacterized protein</fullName>
    </submittedName>
</protein>
<feature type="compositionally biased region" description="Polar residues" evidence="1">
    <location>
        <begin position="41"/>
        <end position="63"/>
    </location>
</feature>
<gene>
    <name evidence="2" type="ORF">ACFQS3_07150</name>
</gene>
<feature type="compositionally biased region" description="Low complexity" evidence="1">
    <location>
        <begin position="1"/>
        <end position="15"/>
    </location>
</feature>
<dbReference type="Proteomes" id="UP001596470">
    <property type="component" value="Unassembled WGS sequence"/>
</dbReference>
<evidence type="ECO:0000256" key="1">
    <source>
        <dbReference type="SAM" id="MobiDB-lite"/>
    </source>
</evidence>
<sequence length="91" mass="9304">MTESRSSALAGARASMTVIRPPPDSSASKSIRGSIGCPGSSPHSSVNTPYPGSNAHTRATSRPSGERHTYAQSPTPHTFQPSASSTPAAAR</sequence>
<evidence type="ECO:0000313" key="2">
    <source>
        <dbReference type="EMBL" id="MFC6956970.1"/>
    </source>
</evidence>
<dbReference type="RefSeq" id="WP_382347770.1">
    <property type="nucleotide sequence ID" value="NZ_JBHMBP010000002.1"/>
</dbReference>
<proteinExistence type="predicted"/>
<reference evidence="3" key="1">
    <citation type="journal article" date="2019" name="Int. J. Syst. Evol. Microbiol.">
        <title>The Global Catalogue of Microorganisms (GCM) 10K type strain sequencing project: providing services to taxonomists for standard genome sequencing and annotation.</title>
        <authorList>
            <consortium name="The Broad Institute Genomics Platform"/>
            <consortium name="The Broad Institute Genome Sequencing Center for Infectious Disease"/>
            <person name="Wu L."/>
            <person name="Ma J."/>
        </authorList>
    </citation>
    <scope>NUCLEOTIDE SEQUENCE [LARGE SCALE GENOMIC DNA]</scope>
    <source>
        <strain evidence="3">KACC 12634</strain>
    </source>
</reference>
<feature type="region of interest" description="Disordered" evidence="1">
    <location>
        <begin position="1"/>
        <end position="91"/>
    </location>
</feature>